<dbReference type="Pfam" id="PF14082">
    <property type="entry name" value="SduA_C"/>
    <property type="match status" value="1"/>
</dbReference>
<dbReference type="RefSeq" id="WP_379661322.1">
    <property type="nucleotide sequence ID" value="NZ_JBHUDG010000003.1"/>
</dbReference>
<proteinExistence type="predicted"/>
<feature type="domain" description="Shedu protein SduA C-terminal" evidence="1">
    <location>
        <begin position="33"/>
        <end position="181"/>
    </location>
</feature>
<organism evidence="2 3">
    <name type="scientific">Pseudopedobacter beijingensis</name>
    <dbReference type="NCBI Taxonomy" id="1207056"/>
    <lineage>
        <taxon>Bacteria</taxon>
        <taxon>Pseudomonadati</taxon>
        <taxon>Bacteroidota</taxon>
        <taxon>Sphingobacteriia</taxon>
        <taxon>Sphingobacteriales</taxon>
        <taxon>Sphingobacteriaceae</taxon>
        <taxon>Pseudopedobacter</taxon>
    </lineage>
</organism>
<name>A0ABW4I9N7_9SPHI</name>
<reference evidence="3" key="1">
    <citation type="journal article" date="2019" name="Int. J. Syst. Evol. Microbiol.">
        <title>The Global Catalogue of Microorganisms (GCM) 10K type strain sequencing project: providing services to taxonomists for standard genome sequencing and annotation.</title>
        <authorList>
            <consortium name="The Broad Institute Genomics Platform"/>
            <consortium name="The Broad Institute Genome Sequencing Center for Infectious Disease"/>
            <person name="Wu L."/>
            <person name="Ma J."/>
        </authorList>
    </citation>
    <scope>NUCLEOTIDE SEQUENCE [LARGE SCALE GENOMIC DNA]</scope>
    <source>
        <strain evidence="3">CCUG 53762</strain>
    </source>
</reference>
<keyword evidence="3" id="KW-1185">Reference proteome</keyword>
<protein>
    <submittedName>
        <fullName evidence="2">Shedu anti-phage system protein SduA domain-containing protein</fullName>
    </submittedName>
</protein>
<evidence type="ECO:0000313" key="3">
    <source>
        <dbReference type="Proteomes" id="UP001597118"/>
    </source>
</evidence>
<evidence type="ECO:0000259" key="1">
    <source>
        <dbReference type="Pfam" id="PF14082"/>
    </source>
</evidence>
<gene>
    <name evidence="2" type="ORF">ACFSAH_03575</name>
</gene>
<dbReference type="EMBL" id="JBHUDG010000003">
    <property type="protein sequence ID" value="MFD1628940.1"/>
    <property type="molecule type" value="Genomic_DNA"/>
</dbReference>
<comment type="caution">
    <text evidence="2">The sequence shown here is derived from an EMBL/GenBank/DDBJ whole genome shotgun (WGS) entry which is preliminary data.</text>
</comment>
<evidence type="ECO:0000313" key="2">
    <source>
        <dbReference type="EMBL" id="MFD1628940.1"/>
    </source>
</evidence>
<dbReference type="Proteomes" id="UP001597118">
    <property type="component" value="Unassembled WGS sequence"/>
</dbReference>
<accession>A0ABW4I9N7</accession>
<sequence>MKKLYDWGSLNSEHISIVNQLCNKWDNLIEQNKQERYYQSFLAEHAGFFLSDWNAKLVISKLKMGSELECDFVVVKDGFSAGTIYEFIEIEKPGSRLFTKNGIPSKDFNTSLQQIRDWRRWLIENKSYFKKFLPTVNTRVLSDSQIKFKIVIGRRDEQISLEKRNQIANENHIEIRSFDSLADKLRGDLIHGELWHQREDKGYVYLINKISSPFLKAITDSSWKELCDSKSIPPSHFYSNVDSSISEHLKFNKLFEEYKKLVHANYFL</sequence>
<dbReference type="InterPro" id="IPR025359">
    <property type="entry name" value="SduA_C"/>
</dbReference>